<evidence type="ECO:0000313" key="2">
    <source>
        <dbReference type="Proteomes" id="UP000763557"/>
    </source>
</evidence>
<comment type="caution">
    <text evidence="1">The sequence shown here is derived from an EMBL/GenBank/DDBJ whole genome shotgun (WGS) entry which is preliminary data.</text>
</comment>
<gene>
    <name evidence="1" type="ORF">GC106_37250</name>
</gene>
<dbReference type="EMBL" id="JAAATY010000010">
    <property type="protein sequence ID" value="NRN66500.1"/>
    <property type="molecule type" value="Genomic_DNA"/>
</dbReference>
<sequence length="344" mass="38780">MDVRSSHEELRNELQGVARDEGLTPAKLESTRLLALMARLPEWSVTDSTRMLYKLIVDVVADLRGEKARTAARVTLNLDGSPVRGRSAMARQAALAEKRAVHADTVRAWWRSAVNALADILPLKIGELNDSPEQWNTYRNGSPVADHGTVPDHSFDRIEVAWRLRGKLATEMTTSRWLVSHRDGFDRVNARGWYFSDRSADSCEVVPLLNCRKVDSRHMGRGILVSKLELPQPLKQGESVFFAYKVVIHSTKETETLFYHNVASAGVKLLLYRVQFDPGTSPDDIWSFAGGDEVEFMTPPPRGSSRYLAVNRLGYAEQVFTDCRFGLKYGVSWRWPERGSMGEE</sequence>
<evidence type="ECO:0000313" key="1">
    <source>
        <dbReference type="EMBL" id="NRN66500.1"/>
    </source>
</evidence>
<dbReference type="Proteomes" id="UP000763557">
    <property type="component" value="Unassembled WGS sequence"/>
</dbReference>
<proteinExistence type="predicted"/>
<protein>
    <submittedName>
        <fullName evidence="1">Uncharacterized protein</fullName>
    </submittedName>
</protein>
<name>A0ABX2F6A2_9PSEU</name>
<keyword evidence="2" id="KW-1185">Reference proteome</keyword>
<accession>A0ABX2F6A2</accession>
<reference evidence="1 2" key="1">
    <citation type="submission" date="2020-01" db="EMBL/GenBank/DDBJ databases">
        <title>Kibdelosporangium persica a novel Actinomycetes from a hot desert in Iran.</title>
        <authorList>
            <person name="Safaei N."/>
            <person name="Zaburannyi N."/>
            <person name="Mueller R."/>
            <person name="Wink J."/>
        </authorList>
    </citation>
    <scope>NUCLEOTIDE SEQUENCE [LARGE SCALE GENOMIC DNA]</scope>
    <source>
        <strain evidence="1 2">4NS15</strain>
    </source>
</reference>
<organism evidence="1 2">
    <name type="scientific">Kibdelosporangium persicum</name>
    <dbReference type="NCBI Taxonomy" id="2698649"/>
    <lineage>
        <taxon>Bacteria</taxon>
        <taxon>Bacillati</taxon>
        <taxon>Actinomycetota</taxon>
        <taxon>Actinomycetes</taxon>
        <taxon>Pseudonocardiales</taxon>
        <taxon>Pseudonocardiaceae</taxon>
        <taxon>Kibdelosporangium</taxon>
    </lineage>
</organism>